<accession>A0ABW0YYG7</accession>
<protein>
    <submittedName>
        <fullName evidence="2">Uncharacterized protein</fullName>
    </submittedName>
</protein>
<evidence type="ECO:0000256" key="1">
    <source>
        <dbReference type="SAM" id="MobiDB-lite"/>
    </source>
</evidence>
<sequence>MQRSSTGAESVGTDGPNKSTATTGVTGTHVPGTAEPARLTGEAEPVRGPGNVGIDGPHRAPRTPRATGAPKPARLTGKTRPTGDADAVAANRPYGPTRTTGATGTVEPFGRDRLRGTAVTSVDGTAGITRSRAPLGHVELTRFTRENGSV</sequence>
<dbReference type="RefSeq" id="WP_390314126.1">
    <property type="nucleotide sequence ID" value="NZ_JBHSPB010000002.1"/>
</dbReference>
<keyword evidence="3" id="KW-1185">Reference proteome</keyword>
<reference evidence="3" key="1">
    <citation type="journal article" date="2019" name="Int. J. Syst. Evol. Microbiol.">
        <title>The Global Catalogue of Microorganisms (GCM) 10K type strain sequencing project: providing services to taxonomists for standard genome sequencing and annotation.</title>
        <authorList>
            <consortium name="The Broad Institute Genomics Platform"/>
            <consortium name="The Broad Institute Genome Sequencing Center for Infectious Disease"/>
            <person name="Wu L."/>
            <person name="Ma J."/>
        </authorList>
    </citation>
    <scope>NUCLEOTIDE SEQUENCE [LARGE SCALE GENOMIC DNA]</scope>
    <source>
        <strain evidence="3">CGMCC 4.7304</strain>
    </source>
</reference>
<evidence type="ECO:0000313" key="2">
    <source>
        <dbReference type="EMBL" id="MFC5719115.1"/>
    </source>
</evidence>
<feature type="compositionally biased region" description="Low complexity" evidence="1">
    <location>
        <begin position="20"/>
        <end position="34"/>
    </location>
</feature>
<dbReference type="EMBL" id="JBHSPB010000002">
    <property type="protein sequence ID" value="MFC5719115.1"/>
    <property type="molecule type" value="Genomic_DNA"/>
</dbReference>
<proteinExistence type="predicted"/>
<feature type="region of interest" description="Disordered" evidence="1">
    <location>
        <begin position="1"/>
        <end position="125"/>
    </location>
</feature>
<dbReference type="Proteomes" id="UP001596083">
    <property type="component" value="Unassembled WGS sequence"/>
</dbReference>
<comment type="caution">
    <text evidence="2">The sequence shown here is derived from an EMBL/GenBank/DDBJ whole genome shotgun (WGS) entry which is preliminary data.</text>
</comment>
<name>A0ABW0YYG7_9ACTN</name>
<organism evidence="2 3">
    <name type="scientific">Streptomyces gamaensis</name>
    <dbReference type="NCBI Taxonomy" id="1763542"/>
    <lineage>
        <taxon>Bacteria</taxon>
        <taxon>Bacillati</taxon>
        <taxon>Actinomycetota</taxon>
        <taxon>Actinomycetes</taxon>
        <taxon>Kitasatosporales</taxon>
        <taxon>Streptomycetaceae</taxon>
        <taxon>Streptomyces</taxon>
    </lineage>
</organism>
<evidence type="ECO:0000313" key="3">
    <source>
        <dbReference type="Proteomes" id="UP001596083"/>
    </source>
</evidence>
<gene>
    <name evidence="2" type="ORF">ACFP1Z_02815</name>
</gene>